<dbReference type="GO" id="GO:0070395">
    <property type="term" value="P:lipoteichoic acid biosynthetic process"/>
    <property type="evidence" value="ECO:0007669"/>
    <property type="project" value="UniProtKB-UniRule"/>
</dbReference>
<protein>
    <recommendedName>
        <fullName evidence="9">Teichoic acid D-alanyltransferase</fullName>
        <ecNumber evidence="9">2.3.1.-</ecNumber>
    </recommendedName>
</protein>
<keyword evidence="12" id="KW-1185">Reference proteome</keyword>
<dbReference type="GO" id="GO:0016746">
    <property type="term" value="F:acyltransferase activity"/>
    <property type="evidence" value="ECO:0007669"/>
    <property type="project" value="UniProtKB-KW"/>
</dbReference>
<evidence type="ECO:0000256" key="5">
    <source>
        <dbReference type="ARBA" id="ARBA00022692"/>
    </source>
</evidence>
<dbReference type="InterPro" id="IPR051085">
    <property type="entry name" value="MB_O-acyltransferase"/>
</dbReference>
<dbReference type="Pfam" id="PF03062">
    <property type="entry name" value="MBOAT"/>
    <property type="match status" value="1"/>
</dbReference>
<dbReference type="RefSeq" id="WP_022750075.1">
    <property type="nucleotide sequence ID" value="NZ_FOGW01000020.1"/>
</dbReference>
<dbReference type="Proteomes" id="UP000182471">
    <property type="component" value="Unassembled WGS sequence"/>
</dbReference>
<feature type="transmembrane region" description="Helical" evidence="10">
    <location>
        <begin position="184"/>
        <end position="206"/>
    </location>
</feature>
<organism evidence="11 12">
    <name type="scientific">Lachnobacterium bovis</name>
    <dbReference type="NCBI Taxonomy" id="140626"/>
    <lineage>
        <taxon>Bacteria</taxon>
        <taxon>Bacillati</taxon>
        <taxon>Bacillota</taxon>
        <taxon>Clostridia</taxon>
        <taxon>Lachnospirales</taxon>
        <taxon>Lachnospiraceae</taxon>
        <taxon>Lachnobacterium</taxon>
    </lineage>
</organism>
<keyword evidence="4 9" id="KW-0808">Transferase</keyword>
<dbReference type="NCBIfam" id="TIGR04091">
    <property type="entry name" value="LTA_dltB"/>
    <property type="match status" value="1"/>
</dbReference>
<comment type="similarity">
    <text evidence="2 9">Belongs to the membrane-bound acyltransferase family.</text>
</comment>
<comment type="subcellular location">
    <subcellularLocation>
        <location evidence="1">Cell membrane</location>
        <topology evidence="1">Multi-pass membrane protein</topology>
    </subcellularLocation>
</comment>
<evidence type="ECO:0000256" key="4">
    <source>
        <dbReference type="ARBA" id="ARBA00022679"/>
    </source>
</evidence>
<evidence type="ECO:0000313" key="12">
    <source>
        <dbReference type="Proteomes" id="UP000182471"/>
    </source>
</evidence>
<keyword evidence="6 10" id="KW-1133">Transmembrane helix</keyword>
<dbReference type="InterPro" id="IPR004299">
    <property type="entry name" value="MBOAT_fam"/>
</dbReference>
<name>A0A1H9TW80_9FIRM</name>
<keyword evidence="7 9" id="KW-0472">Membrane</keyword>
<dbReference type="InterPro" id="IPR024024">
    <property type="entry name" value="DltB"/>
</dbReference>
<evidence type="ECO:0000313" key="11">
    <source>
        <dbReference type="EMBL" id="SES01013.1"/>
    </source>
</evidence>
<gene>
    <name evidence="11" type="ORF">SAMN02910429_01784</name>
</gene>
<comment type="pathway">
    <text evidence="9">Cell wall biogenesis; lipoteichoic acid biosynthesis.</text>
</comment>
<dbReference type="EC" id="2.3.1.-" evidence="9"/>
<keyword evidence="8 9" id="KW-0012">Acyltransferase</keyword>
<accession>A0A1H9TW80</accession>
<evidence type="ECO:0000256" key="8">
    <source>
        <dbReference type="ARBA" id="ARBA00023315"/>
    </source>
</evidence>
<dbReference type="PIRSF" id="PIRSF016636">
    <property type="entry name" value="AlgI_DltB"/>
    <property type="match status" value="1"/>
</dbReference>
<dbReference type="PANTHER" id="PTHR13285:SF23">
    <property type="entry name" value="TEICHOIC ACID D-ALANYLTRANSFERASE"/>
    <property type="match status" value="1"/>
</dbReference>
<dbReference type="GO" id="GO:0005886">
    <property type="term" value="C:plasma membrane"/>
    <property type="evidence" value="ECO:0007669"/>
    <property type="project" value="UniProtKB-SubCell"/>
</dbReference>
<feature type="transmembrane region" description="Helical" evidence="10">
    <location>
        <begin position="83"/>
        <end position="101"/>
    </location>
</feature>
<dbReference type="EMBL" id="FOGW01000020">
    <property type="protein sequence ID" value="SES01013.1"/>
    <property type="molecule type" value="Genomic_DNA"/>
</dbReference>
<feature type="transmembrane region" description="Helical" evidence="10">
    <location>
        <begin position="6"/>
        <end position="25"/>
    </location>
</feature>
<comment type="function">
    <text evidence="9">O-acyltransferase that catalyzes D-alanylation of both teichoic acid and lipoteichoic acid (LTA). D-alanylation of LTA plays an important role in modulating the properties of the cell wall in Gram-positive bacteria, influencing the net charge of the cell wall. Catalyzes D-alanylation from DltC carrier protein.</text>
</comment>
<sequence>MELFTGYIFFSALVLLSIPAIILGIKEKNIKYYSFFVTLVFVIWALIKSPQAIAYLIAFCIFEYLIIQAYLKIYKAKGRVASTYYTFLFLSLLPLMLNKFLPMLPGHYKIFAFLGISYMTFKGTQIVIEIYDGLIDNVKLFDFMYLFLFFPTITSGPIDRSRRFEEDLKRKISKEEYLEHLGDAIFRILLGALYKTVFAAIFYQAMLRLERTSNMLEMIGYMYAYGFYLFFDFAGYSHMAIGTGQIFGIKLPENFNKPFVSKDLKEFWDRWHISLSHWFRDFIFTRIVMKMAEKKRPKKKLHRASLAFLINMSVMGIWHGTELQYIVYGVYHGLLLAITEIYEKKSKFHKKNKKKKWYHAIQWFVTFNLVMFGFLIFSGKVV</sequence>
<dbReference type="AlphaFoldDB" id="A0A1H9TW80"/>
<feature type="transmembrane region" description="Helical" evidence="10">
    <location>
        <begin position="363"/>
        <end position="381"/>
    </location>
</feature>
<evidence type="ECO:0000256" key="7">
    <source>
        <dbReference type="ARBA" id="ARBA00023136"/>
    </source>
</evidence>
<evidence type="ECO:0000256" key="10">
    <source>
        <dbReference type="SAM" id="Phobius"/>
    </source>
</evidence>
<reference evidence="12" key="1">
    <citation type="submission" date="2016-10" db="EMBL/GenBank/DDBJ databases">
        <authorList>
            <person name="Varghese N."/>
            <person name="Submissions S."/>
        </authorList>
    </citation>
    <scope>NUCLEOTIDE SEQUENCE [LARGE SCALE GENOMIC DNA]</scope>
    <source>
        <strain evidence="12">S1b</strain>
    </source>
</reference>
<keyword evidence="3 9" id="KW-1003">Cell membrane</keyword>
<evidence type="ECO:0000256" key="9">
    <source>
        <dbReference type="PIRNR" id="PIRNR016636"/>
    </source>
</evidence>
<dbReference type="PIRSF" id="PIRSF500216">
    <property type="entry name" value="DltB"/>
    <property type="match status" value="1"/>
</dbReference>
<feature type="transmembrane region" description="Helical" evidence="10">
    <location>
        <begin position="32"/>
        <end position="47"/>
    </location>
</feature>
<evidence type="ECO:0000256" key="1">
    <source>
        <dbReference type="ARBA" id="ARBA00004651"/>
    </source>
</evidence>
<dbReference type="PANTHER" id="PTHR13285">
    <property type="entry name" value="ACYLTRANSFERASE"/>
    <property type="match status" value="1"/>
</dbReference>
<keyword evidence="5 10" id="KW-0812">Transmembrane</keyword>
<dbReference type="OrthoDB" id="9805788at2"/>
<feature type="transmembrane region" description="Helical" evidence="10">
    <location>
        <begin position="227"/>
        <end position="251"/>
    </location>
</feature>
<evidence type="ECO:0000256" key="6">
    <source>
        <dbReference type="ARBA" id="ARBA00022989"/>
    </source>
</evidence>
<dbReference type="InterPro" id="IPR024194">
    <property type="entry name" value="Ac/AlaTfrase_AlgI/DltB"/>
</dbReference>
<evidence type="ECO:0000256" key="3">
    <source>
        <dbReference type="ARBA" id="ARBA00022475"/>
    </source>
</evidence>
<dbReference type="UniPathway" id="UPA00556"/>
<feature type="transmembrane region" description="Helical" evidence="10">
    <location>
        <begin position="325"/>
        <end position="342"/>
    </location>
</feature>
<evidence type="ECO:0000256" key="2">
    <source>
        <dbReference type="ARBA" id="ARBA00010323"/>
    </source>
</evidence>
<feature type="transmembrane region" description="Helical" evidence="10">
    <location>
        <begin position="53"/>
        <end position="71"/>
    </location>
</feature>
<proteinExistence type="inferred from homology"/>